<dbReference type="Pfam" id="PF00581">
    <property type="entry name" value="Rhodanese"/>
    <property type="match status" value="1"/>
</dbReference>
<accession>A0A0P7ZEY1</accession>
<dbReference type="EMBL" id="LJZR01000037">
    <property type="protein sequence ID" value="KPQ33184.1"/>
    <property type="molecule type" value="Genomic_DNA"/>
</dbReference>
<dbReference type="SMART" id="SM00450">
    <property type="entry name" value="RHOD"/>
    <property type="match status" value="1"/>
</dbReference>
<proteinExistence type="predicted"/>
<comment type="caution">
    <text evidence="3">The sequence shown here is derived from an EMBL/GenBank/DDBJ whole genome shotgun (WGS) entry which is preliminary data.</text>
</comment>
<dbReference type="Proteomes" id="UP000050465">
    <property type="component" value="Unassembled WGS sequence"/>
</dbReference>
<feature type="signal peptide" evidence="1">
    <location>
        <begin position="1"/>
        <end position="19"/>
    </location>
</feature>
<evidence type="ECO:0000259" key="2">
    <source>
        <dbReference type="PROSITE" id="PS50206"/>
    </source>
</evidence>
<reference evidence="3 4" key="1">
    <citation type="submission" date="2015-09" db="EMBL/GenBank/DDBJ databases">
        <title>Identification and resolution of microdiversity through metagenomic sequencing of parallel consortia.</title>
        <authorList>
            <person name="Nelson W.C."/>
            <person name="Romine M.F."/>
            <person name="Lindemann S.R."/>
        </authorList>
    </citation>
    <scope>NUCLEOTIDE SEQUENCE [LARGE SCALE GENOMIC DNA]</scope>
    <source>
        <strain evidence="3">Ana</strain>
    </source>
</reference>
<dbReference type="GO" id="GO:0016740">
    <property type="term" value="F:transferase activity"/>
    <property type="evidence" value="ECO:0007669"/>
    <property type="project" value="UniProtKB-KW"/>
</dbReference>
<gene>
    <name evidence="3" type="ORF">HLUCCA11_19460</name>
</gene>
<organism evidence="3 4">
    <name type="scientific">Phormidesmis priestleyi Ana</name>
    <dbReference type="NCBI Taxonomy" id="1666911"/>
    <lineage>
        <taxon>Bacteria</taxon>
        <taxon>Bacillati</taxon>
        <taxon>Cyanobacteriota</taxon>
        <taxon>Cyanophyceae</taxon>
        <taxon>Leptolyngbyales</taxon>
        <taxon>Leptolyngbyaceae</taxon>
        <taxon>Phormidesmis</taxon>
    </lineage>
</organism>
<dbReference type="PANTHER" id="PTHR43031">
    <property type="entry name" value="FAD-DEPENDENT OXIDOREDUCTASE"/>
    <property type="match status" value="1"/>
</dbReference>
<dbReference type="Gene3D" id="3.40.250.10">
    <property type="entry name" value="Rhodanese-like domain"/>
    <property type="match status" value="1"/>
</dbReference>
<dbReference type="SUPFAM" id="SSF52821">
    <property type="entry name" value="Rhodanese/Cell cycle control phosphatase"/>
    <property type="match status" value="1"/>
</dbReference>
<evidence type="ECO:0000256" key="1">
    <source>
        <dbReference type="SAM" id="SignalP"/>
    </source>
</evidence>
<feature type="chain" id="PRO_5006147114" evidence="1">
    <location>
        <begin position="20"/>
        <end position="204"/>
    </location>
</feature>
<name>A0A0P7ZEY1_9CYAN</name>
<dbReference type="InterPro" id="IPR001763">
    <property type="entry name" value="Rhodanese-like_dom"/>
</dbReference>
<feature type="domain" description="Rhodanese" evidence="2">
    <location>
        <begin position="60"/>
        <end position="116"/>
    </location>
</feature>
<dbReference type="InterPro" id="IPR050229">
    <property type="entry name" value="GlpE_sulfurtransferase"/>
</dbReference>
<keyword evidence="3" id="KW-0808">Transferase</keyword>
<dbReference type="InterPro" id="IPR036873">
    <property type="entry name" value="Rhodanese-like_dom_sf"/>
</dbReference>
<dbReference type="CDD" id="cd00158">
    <property type="entry name" value="RHOD"/>
    <property type="match status" value="1"/>
</dbReference>
<dbReference type="STRING" id="1666911.HLUCCA11_19460"/>
<keyword evidence="1" id="KW-0732">Signal</keyword>
<dbReference type="PANTHER" id="PTHR43031:SF1">
    <property type="entry name" value="PYRIDINE NUCLEOTIDE-DISULPHIDE OXIDOREDUCTASE"/>
    <property type="match status" value="1"/>
</dbReference>
<protein>
    <submittedName>
        <fullName evidence="3">Rhodanese-related sulfurtransferase</fullName>
    </submittedName>
</protein>
<dbReference type="PROSITE" id="PS50206">
    <property type="entry name" value="RHODANESE_3"/>
    <property type="match status" value="1"/>
</dbReference>
<evidence type="ECO:0000313" key="4">
    <source>
        <dbReference type="Proteomes" id="UP000050465"/>
    </source>
</evidence>
<sequence length="204" mass="22817">MRKLGIALLLGFLTGSALAISVGIEQSLTAETRYIPSQKAETAIHLTPQEAHDLIQTNRTNPHLVILDVRTPREFSQGHLENAINIDFYAETFRQDINQLDREKAYLIYCRRGVRSDLAGCSIVFLNVCCRRRSAGDGFGDCVRGMFLKVLRGWGEKLERLMLPLSASTPCEDWVVGIILRLSRAGELSNGMRLANGCWTACYK</sequence>
<dbReference type="AlphaFoldDB" id="A0A0P7ZEY1"/>
<evidence type="ECO:0000313" key="3">
    <source>
        <dbReference type="EMBL" id="KPQ33184.1"/>
    </source>
</evidence>